<dbReference type="PANTHER" id="PTHR36110:SF4">
    <property type="entry name" value="RING-CLEAVING DIOXYGENASE MHQA-RELATED"/>
    <property type="match status" value="1"/>
</dbReference>
<dbReference type="Proteomes" id="UP000237684">
    <property type="component" value="Unassembled WGS sequence"/>
</dbReference>
<dbReference type="RefSeq" id="WP_105483489.1">
    <property type="nucleotide sequence ID" value="NZ_NIGF01000007.1"/>
</dbReference>
<dbReference type="OrthoDB" id="5242400at2"/>
<dbReference type="SUPFAM" id="SSF54593">
    <property type="entry name" value="Glyoxalase/Bleomycin resistance protein/Dihydroxybiphenyl dioxygenase"/>
    <property type="match status" value="1"/>
</dbReference>
<dbReference type="Gene3D" id="3.10.180.10">
    <property type="entry name" value="2,3-Dihydroxybiphenyl 1,2-Dioxygenase, domain 1"/>
    <property type="match status" value="2"/>
</dbReference>
<dbReference type="InParanoid" id="A0A2S8ST87"/>
<name>A0A2S8ST87_9BACT</name>
<accession>A0A2S8ST87</accession>
<keyword evidence="3" id="KW-1185">Reference proteome</keyword>
<feature type="domain" description="VOC" evidence="1">
    <location>
        <begin position="6"/>
        <end position="131"/>
    </location>
</feature>
<evidence type="ECO:0000313" key="2">
    <source>
        <dbReference type="EMBL" id="PQV64010.1"/>
    </source>
</evidence>
<comment type="caution">
    <text evidence="2">The sequence shown here is derived from an EMBL/GenBank/DDBJ whole genome shotgun (WGS) entry which is preliminary data.</text>
</comment>
<protein>
    <submittedName>
        <fullName evidence="2">Glyoxalase family protein</fullName>
    </submittedName>
</protein>
<reference evidence="2 3" key="1">
    <citation type="journal article" date="2018" name="Syst. Appl. Microbiol.">
        <title>Abditibacterium utsteinense sp. nov., the first cultivated member of candidate phylum FBP, isolated from ice-free Antarctic soil samples.</title>
        <authorList>
            <person name="Tahon G."/>
            <person name="Tytgat B."/>
            <person name="Lebbe L."/>
            <person name="Carlier A."/>
            <person name="Willems A."/>
        </authorList>
    </citation>
    <scope>NUCLEOTIDE SEQUENCE [LARGE SCALE GENOMIC DNA]</scope>
    <source>
        <strain evidence="2 3">LMG 29911</strain>
    </source>
</reference>
<evidence type="ECO:0000259" key="1">
    <source>
        <dbReference type="PROSITE" id="PS51819"/>
    </source>
</evidence>
<gene>
    <name evidence="2" type="ORF">B1R32_10735</name>
</gene>
<dbReference type="EMBL" id="NIGF01000007">
    <property type="protein sequence ID" value="PQV64010.1"/>
    <property type="molecule type" value="Genomic_DNA"/>
</dbReference>
<evidence type="ECO:0000313" key="3">
    <source>
        <dbReference type="Proteomes" id="UP000237684"/>
    </source>
</evidence>
<organism evidence="2 3">
    <name type="scientific">Abditibacterium utsteinense</name>
    <dbReference type="NCBI Taxonomy" id="1960156"/>
    <lineage>
        <taxon>Bacteria</taxon>
        <taxon>Pseudomonadati</taxon>
        <taxon>Abditibacteriota</taxon>
        <taxon>Abditibacteriia</taxon>
        <taxon>Abditibacteriales</taxon>
        <taxon>Abditibacteriaceae</taxon>
        <taxon>Abditibacterium</taxon>
    </lineage>
</organism>
<dbReference type="InterPro" id="IPR029068">
    <property type="entry name" value="Glyas_Bleomycin-R_OHBP_Dase"/>
</dbReference>
<dbReference type="Pfam" id="PF00903">
    <property type="entry name" value="Glyoxalase"/>
    <property type="match status" value="1"/>
</dbReference>
<dbReference type="InterPro" id="IPR037523">
    <property type="entry name" value="VOC_core"/>
</dbReference>
<dbReference type="PANTHER" id="PTHR36110">
    <property type="entry name" value="RING-CLEAVING DIOXYGENASE MHQE-RELATED"/>
    <property type="match status" value="1"/>
</dbReference>
<dbReference type="InterPro" id="IPR052537">
    <property type="entry name" value="Extradiol_RC_dioxygenase"/>
</dbReference>
<dbReference type="PROSITE" id="PS51819">
    <property type="entry name" value="VOC"/>
    <property type="match status" value="2"/>
</dbReference>
<sequence length="317" mass="34574">MDNFPGLHHVTAICSDAQQNLDFYCGVLGLRLVKLTVNFDDPFAYHLYYGDELGRPGTILTFFAWSGAQQAVHGNKAVASTAFAVPLGALGWWKEYLATKNVAFTSPPARFGEDLIQFHDADGLVLELVESSRASEGFAWENGPIPTLYAIRGLHSVTIAAEATAHTAALLSGALGFKALENPSLLEANRFRFEGGSGIGSIVDIACLPDAPRATTGVGSVHHVAFRTSGDAEQKRLHVLLERENLNVSPVMDRSYFRSIYFREPGGILFEIATDVPGFTVDENAENLGANLQLPTQLEPYRAQIEAHVVEIQWPKF</sequence>
<dbReference type="InterPro" id="IPR004360">
    <property type="entry name" value="Glyas_Fos-R_dOase_dom"/>
</dbReference>
<proteinExistence type="predicted"/>
<dbReference type="AlphaFoldDB" id="A0A2S8ST87"/>
<feature type="domain" description="VOC" evidence="1">
    <location>
        <begin position="153"/>
        <end position="275"/>
    </location>
</feature>